<dbReference type="EMBL" id="CAACYD010000006">
    <property type="protein sequence ID" value="VFA88679.1"/>
    <property type="molecule type" value="Genomic_DNA"/>
</dbReference>
<feature type="domain" description="GS catalytic" evidence="5">
    <location>
        <begin position="100"/>
        <end position="429"/>
    </location>
</feature>
<accession>A0ABD7V3C0</accession>
<dbReference type="InterPro" id="IPR014746">
    <property type="entry name" value="Gln_synth/guanido_kin_cat_dom"/>
</dbReference>
<dbReference type="SUPFAM" id="SSF55931">
    <property type="entry name" value="Glutamine synthetase/guanido kinase"/>
    <property type="match status" value="1"/>
</dbReference>
<dbReference type="SMART" id="SM01230">
    <property type="entry name" value="Gln-synt_C"/>
    <property type="match status" value="1"/>
</dbReference>
<organism evidence="6 7">
    <name type="scientific">Gordonia paraffinivorans</name>
    <dbReference type="NCBI Taxonomy" id="175628"/>
    <lineage>
        <taxon>Bacteria</taxon>
        <taxon>Bacillati</taxon>
        <taxon>Actinomycetota</taxon>
        <taxon>Actinomycetes</taxon>
        <taxon>Mycobacteriales</taxon>
        <taxon>Gordoniaceae</taxon>
        <taxon>Gordonia</taxon>
    </lineage>
</organism>
<name>A0ABD7V3C0_9ACTN</name>
<sequence>MSRLRPMTQIEVPDYDLGLRGKLVRSNKTNSGMAFCTIAYGLSLVDDTSDTPFSNAENGYPDGVVVADEATRVELPWRQGTDAVIADFVDADGRPFGPSARGVLLGLIDEYRSLDLEPVLGYEYEVWIFRETPGAEFHGTSGLTPLGRTHNAYSLTRSVEADELASEYIDRMTHVGIEVEAFHSELGPGFFEFALAPAPAKEAADGAARARQYLRDLCAEHGLRASFMAKPFGGFSGAGGHVHSSLVRDGANVMVDEPGRFSDVGSRYLAGLLQTMTDFTVLFSPYVNSFKRADPAMFVGDRAFWGSDDRNATCRALLGSTKAARIEHRRPGADANPYVVAAALLAGGLVGLQDQLPLPEAGPVGAKALPDNLGDAITALENSGYAAQTLGKAFVEAFASTRRAEHQRYEAWMRTFITPWELQRHLEHQ</sequence>
<dbReference type="RefSeq" id="WP_165484420.1">
    <property type="nucleotide sequence ID" value="NZ_CAACYD010000006.1"/>
</dbReference>
<dbReference type="GO" id="GO:0034024">
    <property type="term" value="F:glutamate-putrescine ligase activity"/>
    <property type="evidence" value="ECO:0007669"/>
    <property type="project" value="UniProtKB-EC"/>
</dbReference>
<dbReference type="Pfam" id="PF00120">
    <property type="entry name" value="Gln-synt_C"/>
    <property type="match status" value="1"/>
</dbReference>
<dbReference type="Proteomes" id="UP000360750">
    <property type="component" value="Unassembled WGS sequence"/>
</dbReference>
<gene>
    <name evidence="6" type="primary">puuA</name>
    <name evidence="6" type="ORF">NCTC8139_02230</name>
</gene>
<dbReference type="GeneID" id="60750234"/>
<comment type="caution">
    <text evidence="6">The sequence shown here is derived from an EMBL/GenBank/DDBJ whole genome shotgun (WGS) entry which is preliminary data.</text>
</comment>
<dbReference type="PANTHER" id="PTHR43785:SF12">
    <property type="entry name" value="TYPE-1 GLUTAMINE SYNTHETASE 2"/>
    <property type="match status" value="1"/>
</dbReference>
<dbReference type="InterPro" id="IPR008146">
    <property type="entry name" value="Gln_synth_cat_dom"/>
</dbReference>
<evidence type="ECO:0000256" key="1">
    <source>
        <dbReference type="ARBA" id="ARBA00009897"/>
    </source>
</evidence>
<evidence type="ECO:0000256" key="2">
    <source>
        <dbReference type="ARBA" id="ARBA00022598"/>
    </source>
</evidence>
<dbReference type="AlphaFoldDB" id="A0ABD7V3C0"/>
<dbReference type="EC" id="6.3.1.11" evidence="6"/>
<dbReference type="Gene3D" id="3.30.590.10">
    <property type="entry name" value="Glutamine synthetase/guanido kinase, catalytic domain"/>
    <property type="match status" value="1"/>
</dbReference>
<dbReference type="PANTHER" id="PTHR43785">
    <property type="entry name" value="GAMMA-GLUTAMYLPUTRESCINE SYNTHETASE"/>
    <property type="match status" value="1"/>
</dbReference>
<evidence type="ECO:0000313" key="6">
    <source>
        <dbReference type="EMBL" id="VFA88679.1"/>
    </source>
</evidence>
<keyword evidence="2 6" id="KW-0436">Ligase</keyword>
<protein>
    <submittedName>
        <fullName evidence="6">Gamma-glutamylputrescine synthetase PuuA</fullName>
        <ecNumber evidence="6">6.3.1.11</ecNumber>
    </submittedName>
</protein>
<proteinExistence type="inferred from homology"/>
<evidence type="ECO:0000313" key="7">
    <source>
        <dbReference type="Proteomes" id="UP000360750"/>
    </source>
</evidence>
<reference evidence="6 7" key="1">
    <citation type="submission" date="2019-02" db="EMBL/GenBank/DDBJ databases">
        <authorList>
            <consortium name="Pathogen Informatics"/>
        </authorList>
    </citation>
    <scope>NUCLEOTIDE SEQUENCE [LARGE SCALE GENOMIC DNA]</scope>
    <source>
        <strain evidence="6 7">3012STDY6756503</strain>
    </source>
</reference>
<evidence type="ECO:0000256" key="3">
    <source>
        <dbReference type="PROSITE-ProRule" id="PRU01331"/>
    </source>
</evidence>
<evidence type="ECO:0000259" key="5">
    <source>
        <dbReference type="PROSITE" id="PS51987"/>
    </source>
</evidence>
<comment type="similarity">
    <text evidence="1 3 4">Belongs to the glutamine synthetase family.</text>
</comment>
<dbReference type="PROSITE" id="PS51987">
    <property type="entry name" value="GS_CATALYTIC"/>
    <property type="match status" value="1"/>
</dbReference>
<evidence type="ECO:0000256" key="4">
    <source>
        <dbReference type="RuleBase" id="RU000384"/>
    </source>
</evidence>